<feature type="transmembrane region" description="Helical" evidence="1">
    <location>
        <begin position="53"/>
        <end position="77"/>
    </location>
</feature>
<evidence type="ECO:0000313" key="3">
    <source>
        <dbReference type="Proteomes" id="UP001596099"/>
    </source>
</evidence>
<accession>A0ABD5RPZ0</accession>
<sequence length="145" mass="15199">MSIVSKTADFVGVDVGEFDEVEQGLMVAFLFGSIATLGIGNLDLYGYALSEQLFTVFGGGYSIGHVLGIGALGGLAARESFTSREDYRMLTTFEQLALVATASILVAGPHIPQLMDAVTQTDIHRTAALALQSAGFYAIGKSTGE</sequence>
<keyword evidence="1" id="KW-0812">Transmembrane</keyword>
<feature type="transmembrane region" description="Helical" evidence="1">
    <location>
        <begin position="25"/>
        <end position="47"/>
    </location>
</feature>
<dbReference type="EMBL" id="JBHSQH010000001">
    <property type="protein sequence ID" value="MFC5972403.1"/>
    <property type="molecule type" value="Genomic_DNA"/>
</dbReference>
<dbReference type="InterPro" id="IPR058336">
    <property type="entry name" value="VP3-like_halobact-type"/>
</dbReference>
<keyword evidence="1" id="KW-0472">Membrane</keyword>
<organism evidence="2 3">
    <name type="scientific">Halomarina salina</name>
    <dbReference type="NCBI Taxonomy" id="1872699"/>
    <lineage>
        <taxon>Archaea</taxon>
        <taxon>Methanobacteriati</taxon>
        <taxon>Methanobacteriota</taxon>
        <taxon>Stenosarchaea group</taxon>
        <taxon>Halobacteria</taxon>
        <taxon>Halobacteriales</taxon>
        <taxon>Natronomonadaceae</taxon>
        <taxon>Halomarina</taxon>
    </lineage>
</organism>
<comment type="caution">
    <text evidence="2">The sequence shown here is derived from an EMBL/GenBank/DDBJ whole genome shotgun (WGS) entry which is preliminary data.</text>
</comment>
<gene>
    <name evidence="2" type="ORF">ACFPYI_13765</name>
</gene>
<reference evidence="2 3" key="1">
    <citation type="journal article" date="2019" name="Int. J. Syst. Evol. Microbiol.">
        <title>The Global Catalogue of Microorganisms (GCM) 10K type strain sequencing project: providing services to taxonomists for standard genome sequencing and annotation.</title>
        <authorList>
            <consortium name="The Broad Institute Genomics Platform"/>
            <consortium name="The Broad Institute Genome Sequencing Center for Infectious Disease"/>
            <person name="Wu L."/>
            <person name="Ma J."/>
        </authorList>
    </citation>
    <scope>NUCLEOTIDE SEQUENCE [LARGE SCALE GENOMIC DNA]</scope>
    <source>
        <strain evidence="2 3">CGMCC 1.12543</strain>
    </source>
</reference>
<dbReference type="Proteomes" id="UP001596099">
    <property type="component" value="Unassembled WGS sequence"/>
</dbReference>
<dbReference type="RefSeq" id="WP_247415667.1">
    <property type="nucleotide sequence ID" value="NZ_JALLGW010000001.1"/>
</dbReference>
<keyword evidence="1" id="KW-1133">Transmembrane helix</keyword>
<name>A0ABD5RPZ0_9EURY</name>
<proteinExistence type="predicted"/>
<protein>
    <submittedName>
        <fullName evidence="2">Uncharacterized protein</fullName>
    </submittedName>
</protein>
<evidence type="ECO:0000256" key="1">
    <source>
        <dbReference type="SAM" id="Phobius"/>
    </source>
</evidence>
<dbReference type="Pfam" id="PF26064">
    <property type="entry name" value="DUF8023"/>
    <property type="match status" value="1"/>
</dbReference>
<dbReference type="AlphaFoldDB" id="A0ABD5RPZ0"/>
<evidence type="ECO:0000313" key="2">
    <source>
        <dbReference type="EMBL" id="MFC5972403.1"/>
    </source>
</evidence>
<keyword evidence="3" id="KW-1185">Reference proteome</keyword>